<sequence>MRFRSFFSIVQKGLPFLACLLMFIGLIASKALIAISSAAFGLAALPYLFNKENWKQLRQRWLLFSPSLLFLLLAATATYSTNWEELGIRLRVMLPLLSLPICFAFLPTLPQKQWRWLLGVFVLLISLASLGVLFNYMIHFESIQYALQRSKGMPNPAHDHVRFSLLICWGCFLSGQLFIWKHGRWPALWAILSLFLLLSLHIMGVRSGLLAFYLCFCIYLSYQAIQKKRYLQMLIGYGCLILLPFIAYKTLPSFRKKVHLSQENIRLYQLGVIENYSDTQRMLSLAIGLEVWGNQPLLGVGLGDLKDQQEKIYKQRYPKQRPMYPHSQYITILAASGILGLSCFILFFAGPFFSNSPALFRFFIGLIAISFLTENTLFPTIGANLYAFFYCYLLAETKD</sequence>
<dbReference type="AlphaFoldDB" id="J0P8K9"/>
<evidence type="ECO:0000256" key="3">
    <source>
        <dbReference type="ARBA" id="ARBA00022989"/>
    </source>
</evidence>
<comment type="subcellular location">
    <subcellularLocation>
        <location evidence="1">Membrane</location>
        <topology evidence="1">Multi-pass membrane protein</topology>
    </subcellularLocation>
</comment>
<keyword evidence="4 5" id="KW-0472">Membrane</keyword>
<keyword evidence="7" id="KW-0436">Ligase</keyword>
<dbReference type="OrthoDB" id="1492360at2"/>
<feature type="transmembrane region" description="Helical" evidence="5">
    <location>
        <begin position="185"/>
        <end position="202"/>
    </location>
</feature>
<proteinExistence type="predicted"/>
<organism evidence="7 8">
    <name type="scientific">Saprospira grandis DSM 2844</name>
    <dbReference type="NCBI Taxonomy" id="694433"/>
    <lineage>
        <taxon>Bacteria</taxon>
        <taxon>Pseudomonadati</taxon>
        <taxon>Bacteroidota</taxon>
        <taxon>Saprospiria</taxon>
        <taxon>Saprospirales</taxon>
        <taxon>Saprospiraceae</taxon>
        <taxon>Saprospira</taxon>
    </lineage>
</organism>
<feature type="transmembrane region" description="Helical" evidence="5">
    <location>
        <begin position="329"/>
        <end position="350"/>
    </location>
</feature>
<feature type="transmembrane region" description="Helical" evidence="5">
    <location>
        <begin position="116"/>
        <end position="140"/>
    </location>
</feature>
<dbReference type="GO" id="GO:0016020">
    <property type="term" value="C:membrane"/>
    <property type="evidence" value="ECO:0007669"/>
    <property type="project" value="UniProtKB-SubCell"/>
</dbReference>
<dbReference type="GO" id="GO:0016874">
    <property type="term" value="F:ligase activity"/>
    <property type="evidence" value="ECO:0007669"/>
    <property type="project" value="UniProtKB-KW"/>
</dbReference>
<feature type="transmembrane region" description="Helical" evidence="5">
    <location>
        <begin position="20"/>
        <end position="49"/>
    </location>
</feature>
<protein>
    <submittedName>
        <fullName evidence="7">Lipid A core-O-antigen ligase-like enyme</fullName>
    </submittedName>
</protein>
<dbReference type="EMBL" id="JH719942">
    <property type="protein sequence ID" value="EJF53897.1"/>
    <property type="molecule type" value="Genomic_DNA"/>
</dbReference>
<feature type="transmembrane region" description="Helical" evidence="5">
    <location>
        <begin position="231"/>
        <end position="248"/>
    </location>
</feature>
<keyword evidence="3 5" id="KW-1133">Transmembrane helix</keyword>
<gene>
    <name evidence="7" type="ORF">SapgrDRAFT_2221</name>
</gene>
<evidence type="ECO:0000256" key="4">
    <source>
        <dbReference type="ARBA" id="ARBA00023136"/>
    </source>
</evidence>
<feature type="transmembrane region" description="Helical" evidence="5">
    <location>
        <begin position="362"/>
        <end position="395"/>
    </location>
</feature>
<evidence type="ECO:0000313" key="7">
    <source>
        <dbReference type="EMBL" id="EJF53897.1"/>
    </source>
</evidence>
<evidence type="ECO:0000256" key="2">
    <source>
        <dbReference type="ARBA" id="ARBA00022692"/>
    </source>
</evidence>
<evidence type="ECO:0000259" key="6">
    <source>
        <dbReference type="Pfam" id="PF04932"/>
    </source>
</evidence>
<accession>J0P8K9</accession>
<reference evidence="8" key="1">
    <citation type="journal article" date="2012" name="Stand. Genomic Sci.">
        <title>Permanent draft genome sequence of the gliding predator Saprospira grandis strain Sa g1 (= HR1).</title>
        <authorList>
            <person name="Mavromatis K."/>
            <person name="Chertkov O."/>
            <person name="Lapidus A."/>
            <person name="Nolan M."/>
            <person name="Lucas S."/>
            <person name="Tice H."/>
            <person name="Del Rio T.G."/>
            <person name="Cheng J.F."/>
            <person name="Han C."/>
            <person name="Tapia R."/>
            <person name="Bruce D."/>
            <person name="Goodwin L.A."/>
            <person name="Pitluck S."/>
            <person name="Huntemann M."/>
            <person name="Liolios K."/>
            <person name="Pagani I."/>
            <person name="Ivanova N."/>
            <person name="Mikhailova N."/>
            <person name="Pati A."/>
            <person name="Chen A."/>
            <person name="Palaniappan K."/>
            <person name="Land M."/>
            <person name="Brambilla E.M."/>
            <person name="Rohde M."/>
            <person name="Spring S."/>
            <person name="Goker M."/>
            <person name="Detter J.C."/>
            <person name="Bristow J."/>
            <person name="Eisen J.A."/>
            <person name="Markowitz V."/>
            <person name="Hugenholtz P."/>
            <person name="Kyrpides N.C."/>
            <person name="Klenk H.P."/>
            <person name="Woyke T."/>
        </authorList>
    </citation>
    <scope>NUCLEOTIDE SEQUENCE [LARGE SCALE GENOMIC DNA]</scope>
    <source>
        <strain evidence="8">DSM 2844</strain>
    </source>
</reference>
<dbReference type="Pfam" id="PF04932">
    <property type="entry name" value="Wzy_C"/>
    <property type="match status" value="1"/>
</dbReference>
<feature type="transmembrane region" description="Helical" evidence="5">
    <location>
        <begin position="92"/>
        <end position="110"/>
    </location>
</feature>
<evidence type="ECO:0000313" key="8">
    <source>
        <dbReference type="Proteomes" id="UP000005113"/>
    </source>
</evidence>
<dbReference type="InterPro" id="IPR051533">
    <property type="entry name" value="WaaL-like"/>
</dbReference>
<dbReference type="HOGENOM" id="CLU_054724_0_0_10"/>
<dbReference type="Proteomes" id="UP000005113">
    <property type="component" value="Unassembled WGS sequence"/>
</dbReference>
<dbReference type="RefSeq" id="WP_002659576.1">
    <property type="nucleotide sequence ID" value="NZ_JH719942.1"/>
</dbReference>
<name>J0P8K9_9BACT</name>
<feature type="transmembrane region" description="Helical" evidence="5">
    <location>
        <begin position="61"/>
        <end position="80"/>
    </location>
</feature>
<evidence type="ECO:0000256" key="5">
    <source>
        <dbReference type="SAM" id="Phobius"/>
    </source>
</evidence>
<dbReference type="PANTHER" id="PTHR37422:SF13">
    <property type="entry name" value="LIPOPOLYSACCHARIDE BIOSYNTHESIS PROTEIN PA4999-RELATED"/>
    <property type="match status" value="1"/>
</dbReference>
<dbReference type="PANTHER" id="PTHR37422">
    <property type="entry name" value="TEICHURONIC ACID BIOSYNTHESIS PROTEIN TUAE"/>
    <property type="match status" value="1"/>
</dbReference>
<evidence type="ECO:0000256" key="1">
    <source>
        <dbReference type="ARBA" id="ARBA00004141"/>
    </source>
</evidence>
<feature type="transmembrane region" description="Helical" evidence="5">
    <location>
        <begin position="161"/>
        <end position="179"/>
    </location>
</feature>
<feature type="domain" description="O-antigen ligase-related" evidence="6">
    <location>
        <begin position="192"/>
        <end position="345"/>
    </location>
</feature>
<keyword evidence="2 5" id="KW-0812">Transmembrane</keyword>
<dbReference type="InterPro" id="IPR007016">
    <property type="entry name" value="O-antigen_ligase-rel_domated"/>
</dbReference>